<gene>
    <name evidence="10" type="ORF">BPSY_0097</name>
</gene>
<dbReference type="PROSITE" id="PS50928">
    <property type="entry name" value="ABC_TM1"/>
    <property type="match status" value="1"/>
</dbReference>
<dbReference type="STRING" id="218140.BPSY_0097"/>
<dbReference type="GO" id="GO:0005886">
    <property type="term" value="C:plasma membrane"/>
    <property type="evidence" value="ECO:0007669"/>
    <property type="project" value="UniProtKB-SubCell"/>
</dbReference>
<proteinExistence type="inferred from homology"/>
<evidence type="ECO:0000256" key="7">
    <source>
        <dbReference type="ARBA" id="ARBA00023136"/>
    </source>
</evidence>
<keyword evidence="11" id="KW-1185">Reference proteome</keyword>
<dbReference type="InterPro" id="IPR000515">
    <property type="entry name" value="MetI-like"/>
</dbReference>
<dbReference type="GO" id="GO:0055085">
    <property type="term" value="P:transmembrane transport"/>
    <property type="evidence" value="ECO:0007669"/>
    <property type="project" value="InterPro"/>
</dbReference>
<dbReference type="Gene3D" id="1.10.3720.10">
    <property type="entry name" value="MetI-like"/>
    <property type="match status" value="1"/>
</dbReference>
<accession>A0A087CLR9</accession>
<comment type="caution">
    <text evidence="10">The sequence shown here is derived from an EMBL/GenBank/DDBJ whole genome shotgun (WGS) entry which is preliminary data.</text>
</comment>
<evidence type="ECO:0000313" key="11">
    <source>
        <dbReference type="Proteomes" id="UP000029050"/>
    </source>
</evidence>
<comment type="subcellular location">
    <subcellularLocation>
        <location evidence="1 8">Cell membrane</location>
        <topology evidence="1 8">Multi-pass membrane protein</topology>
    </subcellularLocation>
</comment>
<dbReference type="OrthoDB" id="8404154at2"/>
<feature type="transmembrane region" description="Helical" evidence="8">
    <location>
        <begin position="166"/>
        <end position="193"/>
    </location>
</feature>
<dbReference type="InterPro" id="IPR035906">
    <property type="entry name" value="MetI-like_sf"/>
</dbReference>
<dbReference type="GeneID" id="98299340"/>
<keyword evidence="5 8" id="KW-0812">Transmembrane</keyword>
<feature type="transmembrane region" description="Helical" evidence="8">
    <location>
        <begin position="79"/>
        <end position="108"/>
    </location>
</feature>
<feature type="transmembrane region" description="Helical" evidence="8">
    <location>
        <begin position="120"/>
        <end position="146"/>
    </location>
</feature>
<feature type="transmembrane region" description="Helical" evidence="8">
    <location>
        <begin position="32"/>
        <end position="59"/>
    </location>
</feature>
<dbReference type="eggNOG" id="COG4132">
    <property type="taxonomic scope" value="Bacteria"/>
</dbReference>
<dbReference type="RefSeq" id="WP_033496085.1">
    <property type="nucleotide sequence ID" value="NZ_JGZI01000002.1"/>
</dbReference>
<feature type="domain" description="ABC transmembrane type-1" evidence="9">
    <location>
        <begin position="82"/>
        <end position="294"/>
    </location>
</feature>
<comment type="similarity">
    <text evidence="2">Belongs to the binding-protein-dependent transport system permease family. CysTW subfamily.</text>
</comment>
<evidence type="ECO:0000313" key="10">
    <source>
        <dbReference type="EMBL" id="KFI84219.1"/>
    </source>
</evidence>
<keyword evidence="6 8" id="KW-1133">Transmembrane helix</keyword>
<dbReference type="EMBL" id="JGZI01000002">
    <property type="protein sequence ID" value="KFI84219.1"/>
    <property type="molecule type" value="Genomic_DNA"/>
</dbReference>
<evidence type="ECO:0000256" key="3">
    <source>
        <dbReference type="ARBA" id="ARBA00022448"/>
    </source>
</evidence>
<feature type="transmembrane region" description="Helical" evidence="8">
    <location>
        <begin position="276"/>
        <end position="297"/>
    </location>
</feature>
<keyword evidence="3 8" id="KW-0813">Transport</keyword>
<evidence type="ECO:0000256" key="5">
    <source>
        <dbReference type="ARBA" id="ARBA00022692"/>
    </source>
</evidence>
<dbReference type="PANTHER" id="PTHR42929:SF1">
    <property type="entry name" value="INNER MEMBRANE ABC TRANSPORTER PERMEASE PROTEIN YDCU-RELATED"/>
    <property type="match status" value="1"/>
</dbReference>
<dbReference type="PANTHER" id="PTHR42929">
    <property type="entry name" value="INNER MEMBRANE ABC TRANSPORTER PERMEASE PROTEIN YDCU-RELATED-RELATED"/>
    <property type="match status" value="1"/>
</dbReference>
<evidence type="ECO:0000256" key="6">
    <source>
        <dbReference type="ARBA" id="ARBA00022989"/>
    </source>
</evidence>
<sequence length="305" mass="32958">MTSITVASGRPGEQGLRSAASRLSRRRNLGTAAVSLPFFAYVAAFLILPTGIVVVGAFLSPTQAFTLDNFKRLTEANTLASFGTSIAVSLISALIGACVGGLAAYALVLGAKPEGLIRRIIVALSSVLAQFGGVMLAFAFIATIGINGIVTMMLQQFLHFTVNPNWLSSLSGLITVYCYFQIPLMIITFLPAVDSIRPQWREACESLGANTWQYWIRIACPILLPRFISALLLLFANSFSAYATAAALFSQRSIIVPLMIQGAIRNEMDPGQQGFAQVLAFAMIVVVAVVMMLSHLLEKRFARWQ</sequence>
<name>A0A087CLR9_9BIFI</name>
<dbReference type="SUPFAM" id="SSF161098">
    <property type="entry name" value="MetI-like"/>
    <property type="match status" value="1"/>
</dbReference>
<evidence type="ECO:0000256" key="1">
    <source>
        <dbReference type="ARBA" id="ARBA00004651"/>
    </source>
</evidence>
<dbReference type="AlphaFoldDB" id="A0A087CLR9"/>
<dbReference type="Pfam" id="PF00528">
    <property type="entry name" value="BPD_transp_1"/>
    <property type="match status" value="1"/>
</dbReference>
<evidence type="ECO:0000256" key="4">
    <source>
        <dbReference type="ARBA" id="ARBA00022475"/>
    </source>
</evidence>
<evidence type="ECO:0000259" key="9">
    <source>
        <dbReference type="PROSITE" id="PS50928"/>
    </source>
</evidence>
<evidence type="ECO:0000256" key="8">
    <source>
        <dbReference type="RuleBase" id="RU363032"/>
    </source>
</evidence>
<dbReference type="CDD" id="cd06261">
    <property type="entry name" value="TM_PBP2"/>
    <property type="match status" value="1"/>
</dbReference>
<reference evidence="10 11" key="1">
    <citation type="submission" date="2014-03" db="EMBL/GenBank/DDBJ databases">
        <title>Genomics of Bifidobacteria.</title>
        <authorList>
            <person name="Ventura M."/>
            <person name="Milani C."/>
            <person name="Lugli G.A."/>
        </authorList>
    </citation>
    <scope>NUCLEOTIDE SEQUENCE [LARGE SCALE GENOMIC DNA]</scope>
    <source>
        <strain evidence="10 11">LMG 21775</strain>
    </source>
</reference>
<dbReference type="Proteomes" id="UP000029050">
    <property type="component" value="Unassembled WGS sequence"/>
</dbReference>
<keyword evidence="4" id="KW-1003">Cell membrane</keyword>
<evidence type="ECO:0000256" key="2">
    <source>
        <dbReference type="ARBA" id="ARBA00007069"/>
    </source>
</evidence>
<keyword evidence="7 8" id="KW-0472">Membrane</keyword>
<organism evidence="10 11">
    <name type="scientific">Bifidobacterium psychraerophilum</name>
    <dbReference type="NCBI Taxonomy" id="218140"/>
    <lineage>
        <taxon>Bacteria</taxon>
        <taxon>Bacillati</taxon>
        <taxon>Actinomycetota</taxon>
        <taxon>Actinomycetes</taxon>
        <taxon>Bifidobacteriales</taxon>
        <taxon>Bifidobacteriaceae</taxon>
        <taxon>Bifidobacterium</taxon>
    </lineage>
</organism>
<protein>
    <submittedName>
        <fullName evidence="10">ABC transporter, permease</fullName>
    </submittedName>
</protein>